<sequence>MSVLDFQSPRETDDARQLNGRQPGQGVRRASSRQPSGVALPEVALALADRRSGMLLRHELVDFGLSRGDIERLVRHEQLIRMSGGVFAVADLAKYADQRYACRVAGHVYSSLSRDSSRLSPLAGPSSLVVDRLPLWRPPRQVFVSRGHEHGRNERHTTHSVGPVPQANLLVGVLSGDADERTFARTNTVRSLLDAARLTDFASAVGAADRALRRGLCDREELMEGAAAMTNLKGVARARRLAEIADGNAASPGESKSRVLMHELRVPIPVLQFEVGLRNGALAIGDFCWRSHRLIGEYDGRFKYGRLNPSGKPPEDVVWDEKRREDELRARGYSVVRWTTEDLRDPKRFAVILTEALERERRIAWRGR</sequence>
<organism evidence="2 3">
    <name type="scientific">Saxibacter everestensis</name>
    <dbReference type="NCBI Taxonomy" id="2909229"/>
    <lineage>
        <taxon>Bacteria</taxon>
        <taxon>Bacillati</taxon>
        <taxon>Actinomycetota</taxon>
        <taxon>Actinomycetes</taxon>
        <taxon>Micrococcales</taxon>
        <taxon>Brevibacteriaceae</taxon>
        <taxon>Saxibacter</taxon>
    </lineage>
</organism>
<evidence type="ECO:0000256" key="1">
    <source>
        <dbReference type="SAM" id="MobiDB-lite"/>
    </source>
</evidence>
<dbReference type="EMBL" id="CP090958">
    <property type="protein sequence ID" value="WGW12270.1"/>
    <property type="molecule type" value="Genomic_DNA"/>
</dbReference>
<dbReference type="RefSeq" id="WP_349639069.1">
    <property type="nucleotide sequence ID" value="NZ_CP090958.1"/>
</dbReference>
<protein>
    <recommendedName>
        <fullName evidence="4">Transcriptional regulator, AbiEi antitoxin, Type IV TA system</fullName>
    </recommendedName>
</protein>
<proteinExistence type="predicted"/>
<reference evidence="2 3" key="1">
    <citation type="submission" date="2023-05" db="EMBL/GenBank/DDBJ databases">
        <title>Lithophilousrod everest ZFBP1038 complete genpme.</title>
        <authorList>
            <person name="Tian M."/>
        </authorList>
    </citation>
    <scope>NUCLEOTIDE SEQUENCE [LARGE SCALE GENOMIC DNA]</scope>
    <source>
        <strain evidence="2 3">ZFBP1038</strain>
    </source>
</reference>
<dbReference type="Proteomes" id="UP001209083">
    <property type="component" value="Chromosome"/>
</dbReference>
<accession>A0ABY8QTF3</accession>
<evidence type="ECO:0000313" key="2">
    <source>
        <dbReference type="EMBL" id="WGW12270.1"/>
    </source>
</evidence>
<gene>
    <name evidence="2" type="ORF">LWF01_00455</name>
</gene>
<evidence type="ECO:0000313" key="3">
    <source>
        <dbReference type="Proteomes" id="UP001209083"/>
    </source>
</evidence>
<name>A0ABY8QTF3_9MICO</name>
<feature type="region of interest" description="Disordered" evidence="1">
    <location>
        <begin position="1"/>
        <end position="35"/>
    </location>
</feature>
<evidence type="ECO:0008006" key="4">
    <source>
        <dbReference type="Google" id="ProtNLM"/>
    </source>
</evidence>
<keyword evidence="3" id="KW-1185">Reference proteome</keyword>